<dbReference type="Proteomes" id="UP000178197">
    <property type="component" value="Unassembled WGS sequence"/>
</dbReference>
<accession>A0A1F8FLW5</accession>
<feature type="domain" description="NAD-dependent epimerase/dehydratase" evidence="1">
    <location>
        <begin position="1"/>
        <end position="151"/>
    </location>
</feature>
<evidence type="ECO:0000313" key="2">
    <source>
        <dbReference type="EMBL" id="OGN13466.1"/>
    </source>
</evidence>
<proteinExistence type="predicted"/>
<dbReference type="GO" id="GO:0050577">
    <property type="term" value="F:GDP-L-fucose synthase activity"/>
    <property type="evidence" value="ECO:0007669"/>
    <property type="project" value="TreeGrafter"/>
</dbReference>
<dbReference type="EMBL" id="MGJT01000006">
    <property type="protein sequence ID" value="OGN13466.1"/>
    <property type="molecule type" value="Genomic_DNA"/>
</dbReference>
<organism evidence="2 3">
    <name type="scientific">Candidatus Yanofskybacteria bacterium RIFCSPHIGHO2_02_FULL_43_15c</name>
    <dbReference type="NCBI Taxonomy" id="1802679"/>
    <lineage>
        <taxon>Bacteria</taxon>
        <taxon>Candidatus Yanofskyibacteriota</taxon>
    </lineage>
</organism>
<dbReference type="Pfam" id="PF01370">
    <property type="entry name" value="Epimerase"/>
    <property type="match status" value="1"/>
</dbReference>
<gene>
    <name evidence="2" type="ORF">A3C71_00265</name>
</gene>
<dbReference type="SUPFAM" id="SSF51735">
    <property type="entry name" value="NAD(P)-binding Rossmann-fold domains"/>
    <property type="match status" value="1"/>
</dbReference>
<name>A0A1F8FLW5_9BACT</name>
<dbReference type="Gene3D" id="3.90.25.10">
    <property type="entry name" value="UDP-galactose 4-epimerase, domain 1"/>
    <property type="match status" value="1"/>
</dbReference>
<sequence length="223" mass="25111">MSANLIECSRRASISLFVNILSNCTYPGASVKPFKENEWWNGSLHESVLSYGLARKASWVNAWAYHKQYGMKFINLIFPNMYGPGDHIDEVKCHALGALTKKIITAKRNNLKEVVVWGSGKPIREWLYVEDSVEAIVRALNIKPTIEPINVCPGTGISIKDLAFLIKKAVGYQGKLVFDKSWPDGAPYKIMDASRCQEIFGWLPSTDFGFGLKKTVEYFEKVI</sequence>
<protein>
    <recommendedName>
        <fullName evidence="1">NAD-dependent epimerase/dehydratase domain-containing protein</fullName>
    </recommendedName>
</protein>
<evidence type="ECO:0000313" key="3">
    <source>
        <dbReference type="Proteomes" id="UP000178197"/>
    </source>
</evidence>
<dbReference type="PANTHER" id="PTHR43238:SF1">
    <property type="entry name" value="GDP-L-FUCOSE SYNTHASE"/>
    <property type="match status" value="1"/>
</dbReference>
<comment type="caution">
    <text evidence="2">The sequence shown here is derived from an EMBL/GenBank/DDBJ whole genome shotgun (WGS) entry which is preliminary data.</text>
</comment>
<dbReference type="AlphaFoldDB" id="A0A1F8FLW5"/>
<dbReference type="PANTHER" id="PTHR43238">
    <property type="entry name" value="GDP-L-FUCOSE SYNTHASE"/>
    <property type="match status" value="1"/>
</dbReference>
<reference evidence="2 3" key="1">
    <citation type="journal article" date="2016" name="Nat. Commun.">
        <title>Thousands of microbial genomes shed light on interconnected biogeochemical processes in an aquifer system.</title>
        <authorList>
            <person name="Anantharaman K."/>
            <person name="Brown C.T."/>
            <person name="Hug L.A."/>
            <person name="Sharon I."/>
            <person name="Castelle C.J."/>
            <person name="Probst A.J."/>
            <person name="Thomas B.C."/>
            <person name="Singh A."/>
            <person name="Wilkins M.J."/>
            <person name="Karaoz U."/>
            <person name="Brodie E.L."/>
            <person name="Williams K.H."/>
            <person name="Hubbard S.S."/>
            <person name="Banfield J.F."/>
        </authorList>
    </citation>
    <scope>NUCLEOTIDE SEQUENCE [LARGE SCALE GENOMIC DNA]</scope>
</reference>
<dbReference type="InterPro" id="IPR001509">
    <property type="entry name" value="Epimerase_deHydtase"/>
</dbReference>
<dbReference type="Gene3D" id="3.40.50.720">
    <property type="entry name" value="NAD(P)-binding Rossmann-like Domain"/>
    <property type="match status" value="1"/>
</dbReference>
<dbReference type="InterPro" id="IPR036291">
    <property type="entry name" value="NAD(P)-bd_dom_sf"/>
</dbReference>
<evidence type="ECO:0000259" key="1">
    <source>
        <dbReference type="Pfam" id="PF01370"/>
    </source>
</evidence>